<evidence type="ECO:0000256" key="2">
    <source>
        <dbReference type="ARBA" id="ARBA00012958"/>
    </source>
</evidence>
<dbReference type="InterPro" id="IPR014721">
    <property type="entry name" value="Ribsml_uS5_D2-typ_fold_subgr"/>
</dbReference>
<dbReference type="EC" id="2.7.4.2" evidence="2"/>
<dbReference type="InterPro" id="IPR020568">
    <property type="entry name" value="Ribosomal_Su5_D2-typ_SF"/>
</dbReference>
<evidence type="ECO:0000256" key="1">
    <source>
        <dbReference type="ARBA" id="ARBA00005017"/>
    </source>
</evidence>
<dbReference type="PANTHER" id="PTHR31814">
    <property type="match status" value="1"/>
</dbReference>
<evidence type="ECO:0000313" key="9">
    <source>
        <dbReference type="EMBL" id="SEC55622.1"/>
    </source>
</evidence>
<dbReference type="Gene3D" id="3.30.70.890">
    <property type="entry name" value="GHMP kinase, C-terminal domain"/>
    <property type="match status" value="1"/>
</dbReference>
<dbReference type="Gene3D" id="3.30.230.10">
    <property type="match status" value="1"/>
</dbReference>
<keyword evidence="10" id="KW-1185">Reference proteome</keyword>
<feature type="domain" description="GHMP kinase C-terminal" evidence="8">
    <location>
        <begin position="262"/>
        <end position="340"/>
    </location>
</feature>
<proteinExistence type="predicted"/>
<protein>
    <recommendedName>
        <fullName evidence="2">phosphomevalonate kinase</fullName>
        <ecNumber evidence="2">2.7.4.2</ecNumber>
    </recommendedName>
</protein>
<gene>
    <name evidence="9" type="ORF">SAMN04489806_3206</name>
</gene>
<sequence>MITVRAPGKLFIAGEYAVVEPGNPSVLIAVDRYVRVDLTPSVGKGSIHSEQYGRQPVVWYRDSNGIVVDHDMQPVDYILSSIATVEQLVSELGVTPRFYDLTVSSELDDVSGRKFGLGSSAAVTVATIGALNEFYDLELTRLERYKLAMLATIAVSPRASGGDLAASTFGGWIAYSAPDRGHAMTLRDERGVIGALRSDWDGLSVRRLAPPSALRLMVGWTGSPASTSRLVDNLQGRRWTDEVHYADFLARSRHHVEALITALDEDDAEGVKTAIRGARRTLGALDSAAKLGIETPALARLSDTAEAIGAAAKSSGAGGGDCGVVFVDVDADVSALLREWELSDIRHLALSVHPAEGGLDER</sequence>
<dbReference type="RefSeq" id="WP_091187733.1">
    <property type="nucleotide sequence ID" value="NZ_FNRY01000002.1"/>
</dbReference>
<evidence type="ECO:0000256" key="3">
    <source>
        <dbReference type="ARBA" id="ARBA00022679"/>
    </source>
</evidence>
<dbReference type="OrthoDB" id="1522677at2"/>
<evidence type="ECO:0000259" key="7">
    <source>
        <dbReference type="Pfam" id="PF00288"/>
    </source>
</evidence>
<dbReference type="InterPro" id="IPR006204">
    <property type="entry name" value="GHMP_kinase_N_dom"/>
</dbReference>
<dbReference type="SUPFAM" id="SSF54211">
    <property type="entry name" value="Ribosomal protein S5 domain 2-like"/>
    <property type="match status" value="1"/>
</dbReference>
<evidence type="ECO:0000259" key="8">
    <source>
        <dbReference type="Pfam" id="PF08544"/>
    </source>
</evidence>
<evidence type="ECO:0000256" key="4">
    <source>
        <dbReference type="ARBA" id="ARBA00022741"/>
    </source>
</evidence>
<keyword evidence="3" id="KW-0808">Transferase</keyword>
<dbReference type="Pfam" id="PF00288">
    <property type="entry name" value="GHMP_kinases_N"/>
    <property type="match status" value="1"/>
</dbReference>
<dbReference type="AlphaFoldDB" id="A0A1H4TGN7"/>
<keyword evidence="5 9" id="KW-0418">Kinase</keyword>
<dbReference type="GO" id="GO:0005524">
    <property type="term" value="F:ATP binding"/>
    <property type="evidence" value="ECO:0007669"/>
    <property type="project" value="UniProtKB-KW"/>
</dbReference>
<evidence type="ECO:0000256" key="5">
    <source>
        <dbReference type="ARBA" id="ARBA00022777"/>
    </source>
</evidence>
<dbReference type="InterPro" id="IPR013750">
    <property type="entry name" value="GHMP_kinase_C_dom"/>
</dbReference>
<dbReference type="Pfam" id="PF08544">
    <property type="entry name" value="GHMP_kinases_C"/>
    <property type="match status" value="1"/>
</dbReference>
<dbReference type="NCBIfam" id="TIGR01220">
    <property type="entry name" value="Pmev_kin_Gr_pos"/>
    <property type="match status" value="1"/>
</dbReference>
<dbReference type="PRINTS" id="PR00959">
    <property type="entry name" value="MEVGALKINASE"/>
</dbReference>
<feature type="domain" description="GHMP kinase N-terminal" evidence="7">
    <location>
        <begin position="84"/>
        <end position="171"/>
    </location>
</feature>
<dbReference type="UniPathway" id="UPA00057">
    <property type="reaction ID" value="UER00099"/>
</dbReference>
<dbReference type="GO" id="GO:0004631">
    <property type="term" value="F:phosphomevalonate kinase activity"/>
    <property type="evidence" value="ECO:0007669"/>
    <property type="project" value="UniProtKB-EC"/>
</dbReference>
<dbReference type="InterPro" id="IPR035102">
    <property type="entry name" value="Phosphomevalonate_kinase"/>
</dbReference>
<name>A0A1H4TGN7_9MICO</name>
<dbReference type="InterPro" id="IPR005917">
    <property type="entry name" value="Pmev_kinase_bact"/>
</dbReference>
<dbReference type="EMBL" id="FNRY01000002">
    <property type="protein sequence ID" value="SEC55622.1"/>
    <property type="molecule type" value="Genomic_DNA"/>
</dbReference>
<evidence type="ECO:0000256" key="6">
    <source>
        <dbReference type="ARBA" id="ARBA00022840"/>
    </source>
</evidence>
<evidence type="ECO:0000313" key="10">
    <source>
        <dbReference type="Proteomes" id="UP000199183"/>
    </source>
</evidence>
<reference evidence="9 10" key="1">
    <citation type="submission" date="2016-10" db="EMBL/GenBank/DDBJ databases">
        <authorList>
            <person name="de Groot N.N."/>
        </authorList>
    </citation>
    <scope>NUCLEOTIDE SEQUENCE [LARGE SCALE GENOMIC DNA]</scope>
    <source>
        <strain evidence="9 10">DSM 21799</strain>
    </source>
</reference>
<dbReference type="GO" id="GO:0019287">
    <property type="term" value="P:isopentenyl diphosphate biosynthetic process, mevalonate pathway"/>
    <property type="evidence" value="ECO:0007669"/>
    <property type="project" value="UniProtKB-UniPathway"/>
</dbReference>
<dbReference type="SUPFAM" id="SSF55060">
    <property type="entry name" value="GHMP Kinase, C-terminal domain"/>
    <property type="match status" value="1"/>
</dbReference>
<comment type="pathway">
    <text evidence="1">Isoprenoid biosynthesis; isopentenyl diphosphate biosynthesis via mevalonate pathway; isopentenyl diphosphate from (R)-mevalonate: step 2/3.</text>
</comment>
<keyword evidence="4" id="KW-0547">Nucleotide-binding</keyword>
<dbReference type="PANTHER" id="PTHR31814:SF2">
    <property type="entry name" value="PHOSPHOMEVALONATE KINASE"/>
    <property type="match status" value="1"/>
</dbReference>
<organism evidence="9 10">
    <name type="scientific">Paramicrobacterium humi</name>
    <dbReference type="NCBI Taxonomy" id="640635"/>
    <lineage>
        <taxon>Bacteria</taxon>
        <taxon>Bacillati</taxon>
        <taxon>Actinomycetota</taxon>
        <taxon>Actinomycetes</taxon>
        <taxon>Micrococcales</taxon>
        <taxon>Microbacteriaceae</taxon>
        <taxon>Paramicrobacterium</taxon>
    </lineage>
</organism>
<dbReference type="Proteomes" id="UP000199183">
    <property type="component" value="Unassembled WGS sequence"/>
</dbReference>
<dbReference type="InterPro" id="IPR036554">
    <property type="entry name" value="GHMP_kinase_C_sf"/>
</dbReference>
<accession>A0A1H4TGN7</accession>
<dbReference type="STRING" id="640635.SAMN04489806_3206"/>
<keyword evidence="6" id="KW-0067">ATP-binding</keyword>